<accession>A0ABQ7TKD7</accession>
<dbReference type="InterPro" id="IPR014716">
    <property type="entry name" value="Fibrinogen_a/b/g_C_1"/>
</dbReference>
<name>A0ABQ7TKD7_PHRPL</name>
<organism evidence="7 8">
    <name type="scientific">Phrynosoma platyrhinos</name>
    <name type="common">Desert horned lizard</name>
    <dbReference type="NCBI Taxonomy" id="52577"/>
    <lineage>
        <taxon>Eukaryota</taxon>
        <taxon>Metazoa</taxon>
        <taxon>Chordata</taxon>
        <taxon>Craniata</taxon>
        <taxon>Vertebrata</taxon>
        <taxon>Euteleostomi</taxon>
        <taxon>Lepidosauria</taxon>
        <taxon>Squamata</taxon>
        <taxon>Bifurcata</taxon>
        <taxon>Unidentata</taxon>
        <taxon>Episquamata</taxon>
        <taxon>Toxicofera</taxon>
        <taxon>Iguania</taxon>
        <taxon>Phrynosomatidae</taxon>
        <taxon>Phrynosomatinae</taxon>
        <taxon>Phrynosoma</taxon>
    </lineage>
</organism>
<dbReference type="PROSITE" id="PS00514">
    <property type="entry name" value="FIBRINOGEN_C_1"/>
    <property type="match status" value="1"/>
</dbReference>
<dbReference type="PROSITE" id="PS51406">
    <property type="entry name" value="FIBRINOGEN_C_2"/>
    <property type="match status" value="1"/>
</dbReference>
<evidence type="ECO:0000256" key="1">
    <source>
        <dbReference type="ARBA" id="ARBA00004613"/>
    </source>
</evidence>
<sequence length="440" mass="49783">MGLLGTAAVEIKKALKESCWPDTESIQRTVPTRPLAVVCEEASFLEESGSLNSDSPECSQREGDPPCLSSLVAMPLPLPEKGCNGLGSCRLRVLMPEEPATFEEIQDVPPGEQQMEFKQVIKHTGDPNKQGSSRARTLMDRLSLVETKVVSMASNLQKLQEENRLNLNRLEEQLSSLAALLLGILSGCKLPCSESVLKTSILVEPSAKSEHIYPRDCSEIHKQGIQDNGIYTIQPIPLRQPFEAYCDMVTDGGGWTVIQRRQDGTVDFNRTWKEYKQGFGNLQGEHWLGNEHLHSLTRLGQHVLHVELEDWYGVKRHAIYRKFKVASETNKYRLTAREYQGNAGNALSYSRNYNHDHKCFTTWDSDNDNYSMGNCGAYYGAGWWFDSCLAANLNGKYHHGRYSGVTNGIYWGTWYILIDKRTNQKYSFKKVEMKTRPVNF</sequence>
<evidence type="ECO:0000256" key="3">
    <source>
        <dbReference type="ARBA" id="ARBA00023157"/>
    </source>
</evidence>
<dbReference type="InterPro" id="IPR036056">
    <property type="entry name" value="Fibrinogen-like_C"/>
</dbReference>
<dbReference type="NCBIfam" id="NF040941">
    <property type="entry name" value="GGGWT_bact"/>
    <property type="match status" value="1"/>
</dbReference>
<proteinExistence type="predicted"/>
<evidence type="ECO:0000313" key="8">
    <source>
        <dbReference type="Proteomes" id="UP000826234"/>
    </source>
</evidence>
<dbReference type="Proteomes" id="UP000826234">
    <property type="component" value="Unassembled WGS sequence"/>
</dbReference>
<dbReference type="SMART" id="SM00186">
    <property type="entry name" value="FBG"/>
    <property type="match status" value="1"/>
</dbReference>
<evidence type="ECO:0000256" key="2">
    <source>
        <dbReference type="ARBA" id="ARBA00022525"/>
    </source>
</evidence>
<comment type="subcellular location">
    <subcellularLocation>
        <location evidence="1">Secreted</location>
    </subcellularLocation>
</comment>
<dbReference type="InterPro" id="IPR002181">
    <property type="entry name" value="Fibrinogen_a/b/g_C_dom"/>
</dbReference>
<evidence type="ECO:0000259" key="6">
    <source>
        <dbReference type="PROSITE" id="PS51406"/>
    </source>
</evidence>
<dbReference type="InterPro" id="IPR037579">
    <property type="entry name" value="FIB_ANG-like"/>
</dbReference>
<comment type="caution">
    <text evidence="7">The sequence shown here is derived from an EMBL/GenBank/DDBJ whole genome shotgun (WGS) entry which is preliminary data.</text>
</comment>
<keyword evidence="4" id="KW-0325">Glycoprotein</keyword>
<keyword evidence="3" id="KW-1015">Disulfide bond</keyword>
<dbReference type="Gene3D" id="3.90.215.10">
    <property type="entry name" value="Gamma Fibrinogen, chain A, domain 1"/>
    <property type="match status" value="1"/>
</dbReference>
<evidence type="ECO:0000313" key="7">
    <source>
        <dbReference type="EMBL" id="KAH0630159.1"/>
    </source>
</evidence>
<feature type="coiled-coil region" evidence="5">
    <location>
        <begin position="142"/>
        <end position="180"/>
    </location>
</feature>
<dbReference type="EMBL" id="JAIPUX010000439">
    <property type="protein sequence ID" value="KAH0630159.1"/>
    <property type="molecule type" value="Genomic_DNA"/>
</dbReference>
<protein>
    <recommendedName>
        <fullName evidence="6">Fibrinogen C-terminal domain-containing protein</fullName>
    </recommendedName>
</protein>
<dbReference type="Pfam" id="PF00147">
    <property type="entry name" value="Fibrinogen_C"/>
    <property type="match status" value="1"/>
</dbReference>
<keyword evidence="2" id="KW-0964">Secreted</keyword>
<evidence type="ECO:0000256" key="5">
    <source>
        <dbReference type="SAM" id="Coils"/>
    </source>
</evidence>
<dbReference type="PANTHER" id="PTHR47221">
    <property type="entry name" value="FIBRINOGEN ALPHA CHAIN"/>
    <property type="match status" value="1"/>
</dbReference>
<dbReference type="PANTHER" id="PTHR47221:SF5">
    <property type="entry name" value="FIBRINOGEN C-TERMINAL DOMAIN-CONTAINING PROTEIN"/>
    <property type="match status" value="1"/>
</dbReference>
<feature type="domain" description="Fibrinogen C-terminal" evidence="6">
    <location>
        <begin position="208"/>
        <end position="439"/>
    </location>
</feature>
<evidence type="ECO:0000256" key="4">
    <source>
        <dbReference type="ARBA" id="ARBA00023180"/>
    </source>
</evidence>
<keyword evidence="5" id="KW-0175">Coiled coil</keyword>
<keyword evidence="8" id="KW-1185">Reference proteome</keyword>
<reference evidence="7 8" key="1">
    <citation type="journal article" date="2022" name="Gigascience">
        <title>A chromosome-level genome assembly and annotation of the desert horned lizard, Phrynosoma platyrhinos, provides insight into chromosomal rearrangements among reptiles.</title>
        <authorList>
            <person name="Koochekian N."/>
            <person name="Ascanio A."/>
            <person name="Farleigh K."/>
            <person name="Card D.C."/>
            <person name="Schield D.R."/>
            <person name="Castoe T.A."/>
            <person name="Jezkova T."/>
        </authorList>
    </citation>
    <scope>NUCLEOTIDE SEQUENCE [LARGE SCALE GENOMIC DNA]</scope>
    <source>
        <strain evidence="7">NK-2021</strain>
    </source>
</reference>
<dbReference type="SUPFAM" id="SSF56496">
    <property type="entry name" value="Fibrinogen C-terminal domain-like"/>
    <property type="match status" value="1"/>
</dbReference>
<dbReference type="CDD" id="cd00087">
    <property type="entry name" value="FReD"/>
    <property type="match status" value="1"/>
</dbReference>
<dbReference type="InterPro" id="IPR020837">
    <property type="entry name" value="Fibrinogen_CS"/>
</dbReference>
<gene>
    <name evidence="7" type="ORF">JD844_012838</name>
</gene>